<evidence type="ECO:0000313" key="1">
    <source>
        <dbReference type="EMBL" id="MFC4768742.1"/>
    </source>
</evidence>
<dbReference type="EMBL" id="JBHSHC010000112">
    <property type="protein sequence ID" value="MFC4768742.1"/>
    <property type="molecule type" value="Genomic_DNA"/>
</dbReference>
<dbReference type="Proteomes" id="UP001596002">
    <property type="component" value="Unassembled WGS sequence"/>
</dbReference>
<name>A0ABV9Q5I8_9BACL</name>
<dbReference type="InterPro" id="IPR044000">
    <property type="entry name" value="Phage_tube_2"/>
</dbReference>
<gene>
    <name evidence="1" type="ORF">ACFO8Q_15460</name>
</gene>
<reference evidence="2" key="1">
    <citation type="journal article" date="2019" name="Int. J. Syst. Evol. Microbiol.">
        <title>The Global Catalogue of Microorganisms (GCM) 10K type strain sequencing project: providing services to taxonomists for standard genome sequencing and annotation.</title>
        <authorList>
            <consortium name="The Broad Institute Genomics Platform"/>
            <consortium name="The Broad Institute Genome Sequencing Center for Infectious Disease"/>
            <person name="Wu L."/>
            <person name="Ma J."/>
        </authorList>
    </citation>
    <scope>NUCLEOTIDE SEQUENCE [LARGE SCALE GENOMIC DNA]</scope>
    <source>
        <strain evidence="2">WYCCWR 12678</strain>
    </source>
</reference>
<proteinExistence type="predicted"/>
<organism evidence="1 2">
    <name type="scientific">Effusibacillus consociatus</name>
    <dbReference type="NCBI Taxonomy" id="1117041"/>
    <lineage>
        <taxon>Bacteria</taxon>
        <taxon>Bacillati</taxon>
        <taxon>Bacillota</taxon>
        <taxon>Bacilli</taxon>
        <taxon>Bacillales</taxon>
        <taxon>Alicyclobacillaceae</taxon>
        <taxon>Effusibacillus</taxon>
    </lineage>
</organism>
<accession>A0ABV9Q5I8</accession>
<dbReference type="Pfam" id="PF18906">
    <property type="entry name" value="Phage_tube_2"/>
    <property type="match status" value="1"/>
</dbReference>
<keyword evidence="2" id="KW-1185">Reference proteome</keyword>
<comment type="caution">
    <text evidence="1">The sequence shown here is derived from an EMBL/GenBank/DDBJ whole genome shotgun (WGS) entry which is preliminary data.</text>
</comment>
<protein>
    <submittedName>
        <fullName evidence="1">Phage tail tube protein</fullName>
    </submittedName>
</protein>
<dbReference type="RefSeq" id="WP_380026687.1">
    <property type="nucleotide sequence ID" value="NZ_JBHSHC010000112.1"/>
</dbReference>
<evidence type="ECO:0000313" key="2">
    <source>
        <dbReference type="Proteomes" id="UP001596002"/>
    </source>
</evidence>
<sequence length="324" mass="35502">MPYGSLSHVGLGKETTWGTAVAATDYLKFVSESLTEEIEQVISEALDAKFDEGASFEGLHTISGDVSFDVYPNVLGHILRMAWGAPVTTQPDAVGNPTVYQHVFTPVQTNFSNVCALPPYTFEVHRDLENAFQYAGAVANSLMFSFGTDTKIMQAVMNVIAKKLALIAKTTPSFETTNPFLWHQATVTINAAANSDVQTLEFGIENNMEGRATLDGTKEINRIWRNGKRSFPVNFTFDPKDLTEYNRFRNQNEVTAKIELVGALISGTYNYKLTIDIPKLRYTTFPINAGGAGAITAQVNGAAKYDATAAHAMKVTLINTKNTY</sequence>